<dbReference type="InterPro" id="IPR011009">
    <property type="entry name" value="Kinase-like_dom_sf"/>
</dbReference>
<organism evidence="1 2">
    <name type="scientific">Goodfellowiella coeruleoviolacea</name>
    <dbReference type="NCBI Taxonomy" id="334858"/>
    <lineage>
        <taxon>Bacteria</taxon>
        <taxon>Bacillati</taxon>
        <taxon>Actinomycetota</taxon>
        <taxon>Actinomycetes</taxon>
        <taxon>Pseudonocardiales</taxon>
        <taxon>Pseudonocardiaceae</taxon>
        <taxon>Goodfellowiella</taxon>
    </lineage>
</organism>
<accession>A0AAE3GGL0</accession>
<dbReference type="SUPFAM" id="SSF56112">
    <property type="entry name" value="Protein kinase-like (PK-like)"/>
    <property type="match status" value="1"/>
</dbReference>
<dbReference type="InterPro" id="IPR006748">
    <property type="entry name" value="NH2Glyco/OHUrea_AB-resist_kin"/>
</dbReference>
<dbReference type="GO" id="GO:0019748">
    <property type="term" value="P:secondary metabolic process"/>
    <property type="evidence" value="ECO:0007669"/>
    <property type="project" value="InterPro"/>
</dbReference>
<evidence type="ECO:0000313" key="1">
    <source>
        <dbReference type="EMBL" id="MCP2165748.1"/>
    </source>
</evidence>
<dbReference type="AlphaFoldDB" id="A0AAE3GGL0"/>
<dbReference type="GO" id="GO:0016773">
    <property type="term" value="F:phosphotransferase activity, alcohol group as acceptor"/>
    <property type="evidence" value="ECO:0007669"/>
    <property type="project" value="InterPro"/>
</dbReference>
<reference evidence="1" key="1">
    <citation type="submission" date="2022-06" db="EMBL/GenBank/DDBJ databases">
        <title>Genomic Encyclopedia of Archaeal and Bacterial Type Strains, Phase II (KMG-II): from individual species to whole genera.</title>
        <authorList>
            <person name="Goeker M."/>
        </authorList>
    </citation>
    <scope>NUCLEOTIDE SEQUENCE</scope>
    <source>
        <strain evidence="1">DSM 43935</strain>
    </source>
</reference>
<name>A0AAE3GGL0_9PSEU</name>
<sequence>MHDRTFEHHRGFTVPAAFAAAHSTVDGVDWQAWIAALPELATDFLDRWRLRLDGPPAHGQVSLVLPVVRADGTPAALKLQPVTEEHATEPVGLRVWNGNGVVRLLDHDVESGTMLLERLDAARSLSSVADDMAATQILAELLARLVAVPAPAGLRTLADIAAAMLDEVPRALPALADPADRALLRTWASAVRELLPEPGDRLLHWDLHFDNVLATLPGSDRGPWLAIDPKPLAGDPGFDLWPALDNRWDDVVASGNVAAAVRRRFDLLTEVVGIDRERAVGWTLGRLLQNALWDVEDGETALPPAQVAIAEALLAR</sequence>
<dbReference type="RefSeq" id="WP_253770854.1">
    <property type="nucleotide sequence ID" value="NZ_JAMTCK010000005.1"/>
</dbReference>
<evidence type="ECO:0000313" key="2">
    <source>
        <dbReference type="Proteomes" id="UP001206128"/>
    </source>
</evidence>
<dbReference type="Proteomes" id="UP001206128">
    <property type="component" value="Unassembled WGS sequence"/>
</dbReference>
<dbReference type="Pfam" id="PF04655">
    <property type="entry name" value="APH_6_hur"/>
    <property type="match status" value="1"/>
</dbReference>
<dbReference type="EMBL" id="JAMTCK010000005">
    <property type="protein sequence ID" value="MCP2165748.1"/>
    <property type="molecule type" value="Genomic_DNA"/>
</dbReference>
<proteinExistence type="predicted"/>
<comment type="caution">
    <text evidence="1">The sequence shown here is derived from an EMBL/GenBank/DDBJ whole genome shotgun (WGS) entry which is preliminary data.</text>
</comment>
<protein>
    <submittedName>
        <fullName evidence="1">Streptomycin 6-kinase</fullName>
    </submittedName>
</protein>
<gene>
    <name evidence="1" type="ORF">LX83_002606</name>
</gene>
<keyword evidence="2" id="KW-1185">Reference proteome</keyword>